<comment type="function">
    <text evidence="12 13">Forms an icosahedral capsid with a T=7 symmetry and a 50 nm diameter. The capsid is composed of 72 pentamers linked to each other by disulfide bonds and associated with L2 proteins. Binds to heparan sulfate proteoglycans on cell surface of basal layer keratinocytes to provide initial virion attachment. This binding mediates a conformational change in the virus capsid that facilitates efficient infection. The virion enters the host cell via endocytosis. During virus trafficking, L1 protein dissociates from the viral DNA and the genomic DNA is released to the host nucleus. The virion assembly takes place within the cell nucleus. Encapsulates the genomic DNA together with protein L2.</text>
</comment>
<keyword evidence="1 12" id="KW-0167">Capsid protein</keyword>
<dbReference type="Pfam" id="PF00500">
    <property type="entry name" value="Late_protein_L1"/>
    <property type="match status" value="1"/>
</dbReference>
<dbReference type="Gene3D" id="2.60.175.20">
    <property type="entry name" value="Major capsid L1 (late) superfamily, Papillomavirus"/>
    <property type="match status" value="2"/>
</dbReference>
<sequence>MLYLQALFSLQVLDFICILHGILHVNAVNVFPYFFQMWRPSDSTVYVPPPNPVSKVVATDAYVTRTNIFYHASSSRLLAVGHPYFSIKRANKTVVPKVSGYQYRVFKVVLPDPNKFALPDSSLFDPTTQRLVWACTGLEVGRGQPLGVGVSGHPFLNKYDDVENSGSGGNPGQDNRVNVGMDYKQTQLCMVGCAPPLGEHWGKGKQCTNTPVQAGDCPPLELITSVIQDGDMVDTGFGAMNFADLQTNKSDVPIDICGTTCKYPDYLQMAADPYGDRLFFFLRKEQMFARHFFNRAGEVGEPVPDTLIIKGSGNRTSVGSSIYVNTPSGSLVSSEAQLFNKPYWLQKAQGHNNGICWGNQLFVTVVDTTRSTNMTLCASVTTSSTYTNSDYKEYMRHVEEYDLQFIFQLCSITLSAEVMAYIHTMNPSVLEDWNFGLSPPPNGTLEDTYRYVQSQAITCQKPTPEQQKPDPYKNLSFWEVNLKEKFSSELDQYPLGRKFLLQSGYRGRSSIRTGVKRPAVSKASAAPKRKRAKTKR</sequence>
<keyword evidence="6 13" id="KW-1145">T=7 icosahedral capsid protein</keyword>
<keyword evidence="7 12" id="KW-0946">Virion</keyword>
<accession>A0A7L8Y9X9</accession>
<evidence type="ECO:0000256" key="14">
    <source>
        <dbReference type="SAM" id="MobiDB-lite"/>
    </source>
</evidence>
<dbReference type="GO" id="GO:0019062">
    <property type="term" value="P:virion attachment to host cell"/>
    <property type="evidence" value="ECO:0007669"/>
    <property type="project" value="UniProtKB-UniRule"/>
</dbReference>
<feature type="disulfide bond" description="Interchain (with Cys-459)" evidence="12">
    <location>
        <position position="207"/>
    </location>
</feature>
<evidence type="ECO:0000256" key="12">
    <source>
        <dbReference type="HAMAP-Rule" id="MF_04002"/>
    </source>
</evidence>
<keyword evidence="2 12" id="KW-1048">Host nucleus</keyword>
<gene>
    <name evidence="12 13" type="primary">L1</name>
</gene>
<evidence type="ECO:0000256" key="1">
    <source>
        <dbReference type="ARBA" id="ARBA00022561"/>
    </source>
</evidence>
<feature type="disulfide bond" description="Interchain (with Cys-207)" evidence="12">
    <location>
        <position position="459"/>
    </location>
</feature>
<dbReference type="HAMAP" id="MF_04002">
    <property type="entry name" value="PPV_L1"/>
    <property type="match status" value="1"/>
</dbReference>
<keyword evidence="11 12" id="KW-1160">Virus entry into host cell</keyword>
<keyword evidence="5 12" id="KW-1161">Viral attachment to host cell</keyword>
<feature type="region of interest" description="Disordered" evidence="14">
    <location>
        <begin position="511"/>
        <end position="536"/>
    </location>
</feature>
<dbReference type="GO" id="GO:0005198">
    <property type="term" value="F:structural molecule activity"/>
    <property type="evidence" value="ECO:0007669"/>
    <property type="project" value="UniProtKB-UniRule"/>
</dbReference>
<evidence type="ECO:0000256" key="2">
    <source>
        <dbReference type="ARBA" id="ARBA00022562"/>
    </source>
</evidence>
<evidence type="ECO:0000256" key="4">
    <source>
        <dbReference type="ARBA" id="ARBA00022595"/>
    </source>
</evidence>
<keyword evidence="3 12" id="KW-0945">Host-virus interaction</keyword>
<dbReference type="GO" id="GO:0042025">
    <property type="term" value="C:host cell nucleus"/>
    <property type="evidence" value="ECO:0007669"/>
    <property type="project" value="UniProtKB-SubCell"/>
</dbReference>
<keyword evidence="9 12" id="KW-0426">Late protein</keyword>
<keyword evidence="4 12" id="KW-1162">Viral penetration into host cytoplasm</keyword>
<dbReference type="InterPro" id="IPR011222">
    <property type="entry name" value="dsDNA_vir_gr_I_capsid"/>
</dbReference>
<evidence type="ECO:0000256" key="10">
    <source>
        <dbReference type="ARBA" id="ARBA00023157"/>
    </source>
</evidence>
<evidence type="ECO:0000256" key="8">
    <source>
        <dbReference type="ARBA" id="ARBA00022890"/>
    </source>
</evidence>
<dbReference type="GO" id="GO:0075509">
    <property type="term" value="P:endocytosis involved in viral entry into host cell"/>
    <property type="evidence" value="ECO:0007669"/>
    <property type="project" value="UniProtKB-KW"/>
</dbReference>
<dbReference type="EMBL" id="MT783408">
    <property type="protein sequence ID" value="QOI17570.1"/>
    <property type="molecule type" value="Genomic_DNA"/>
</dbReference>
<comment type="similarity">
    <text evidence="12 13">Belongs to the papillomaviridae L1 protein family.</text>
</comment>
<evidence type="ECO:0000256" key="11">
    <source>
        <dbReference type="ARBA" id="ARBA00023296"/>
    </source>
</evidence>
<keyword evidence="10 12" id="KW-1015">Disulfide bond</keyword>
<reference evidence="15" key="1">
    <citation type="submission" date="2020-07" db="EMBL/GenBank/DDBJ databases">
        <authorList>
            <person name="Zhang W."/>
            <person name="Yang S."/>
        </authorList>
    </citation>
    <scope>NUCLEOTIDE SEQUENCE</scope>
    <source>
        <strain evidence="15">Kyd-n0106</strain>
    </source>
</reference>
<dbReference type="InterPro" id="IPR036973">
    <property type="entry name" value="Capsid_L1_sf_Papillomavir"/>
</dbReference>
<keyword evidence="8 12" id="KW-1164">Virus endocytosis by host</keyword>
<evidence type="ECO:0000256" key="13">
    <source>
        <dbReference type="RuleBase" id="RU361248"/>
    </source>
</evidence>
<evidence type="ECO:0000256" key="6">
    <source>
        <dbReference type="ARBA" id="ARBA00022828"/>
    </source>
</evidence>
<evidence type="ECO:0000256" key="7">
    <source>
        <dbReference type="ARBA" id="ARBA00022844"/>
    </source>
</evidence>
<dbReference type="PRINTS" id="PR00865">
    <property type="entry name" value="HPVCAPSIDL1"/>
</dbReference>
<protein>
    <recommendedName>
        <fullName evidence="12 13">Major capsid protein L1</fullName>
    </recommendedName>
</protein>
<name>A0A7L8Y9X9_9PAPI</name>
<comment type="subcellular location">
    <subcellularLocation>
        <location evidence="12">Virion</location>
    </subcellularLocation>
    <subcellularLocation>
        <location evidence="12">Host nucleus</location>
    </subcellularLocation>
</comment>
<dbReference type="GO" id="GO:0039620">
    <property type="term" value="C:T=7 icosahedral viral capsid"/>
    <property type="evidence" value="ECO:0007669"/>
    <property type="project" value="UniProtKB-UniRule"/>
</dbReference>
<evidence type="ECO:0000256" key="5">
    <source>
        <dbReference type="ARBA" id="ARBA00022804"/>
    </source>
</evidence>
<feature type="compositionally biased region" description="Low complexity" evidence="14">
    <location>
        <begin position="516"/>
        <end position="526"/>
    </location>
</feature>
<evidence type="ECO:0000256" key="9">
    <source>
        <dbReference type="ARBA" id="ARBA00022921"/>
    </source>
</evidence>
<feature type="compositionally biased region" description="Basic residues" evidence="14">
    <location>
        <begin position="527"/>
        <end position="536"/>
    </location>
</feature>
<evidence type="ECO:0000313" key="15">
    <source>
        <dbReference type="EMBL" id="QOI17570.1"/>
    </source>
</evidence>
<organism evidence="15">
    <name type="scientific">Human papillomavirus type 6</name>
    <dbReference type="NCBI Taxonomy" id="31552"/>
    <lineage>
        <taxon>Viruses</taxon>
        <taxon>Monodnaviria</taxon>
        <taxon>Shotokuvirae</taxon>
        <taxon>Cossaviricota</taxon>
        <taxon>Papovaviricetes</taxon>
        <taxon>Zurhausenvirales</taxon>
        <taxon>Papillomaviridae</taxon>
        <taxon>Firstpapillomavirinae</taxon>
        <taxon>Alphapapillomavirus</taxon>
        <taxon>Alphapapillomavirus 10</taxon>
    </lineage>
</organism>
<proteinExistence type="inferred from homology"/>
<dbReference type="SUPFAM" id="SSF88648">
    <property type="entry name" value="Group I dsDNA viruses"/>
    <property type="match status" value="1"/>
</dbReference>
<evidence type="ECO:0000256" key="3">
    <source>
        <dbReference type="ARBA" id="ARBA00022581"/>
    </source>
</evidence>
<comment type="subunit">
    <text evidence="12">Self-assembles into homopentamers. The capsid has an icosahedral symmetry and consists of 72 capsomers, with each capsomer being a pentamer of L1. Interacts with the minor capsid protein L2; this interaction is necessary for viral genome encapsidation. Interacts with protein E2; this interaction enhances E2-dependent replication and transcription activation.</text>
</comment>
<dbReference type="InterPro" id="IPR002210">
    <property type="entry name" value="Capsid_L1_Papillomavir"/>
</dbReference>